<protein>
    <recommendedName>
        <fullName evidence="6">Protein DETOXIFICATION</fullName>
    </recommendedName>
    <alternativeName>
        <fullName evidence="6">Multidrug and toxic compound extrusion protein</fullName>
    </alternativeName>
</protein>
<dbReference type="AlphaFoldDB" id="A0AAD2AG80"/>
<dbReference type="CDD" id="cd13132">
    <property type="entry name" value="MATE_eukaryotic"/>
    <property type="match status" value="1"/>
</dbReference>
<feature type="transmembrane region" description="Helical" evidence="6">
    <location>
        <begin position="158"/>
        <end position="177"/>
    </location>
</feature>
<keyword evidence="4 6" id="KW-1133">Transmembrane helix</keyword>
<dbReference type="GO" id="GO:0042910">
    <property type="term" value="F:xenobiotic transmembrane transporter activity"/>
    <property type="evidence" value="ECO:0007669"/>
    <property type="project" value="InterPro"/>
</dbReference>
<dbReference type="GO" id="GO:0016020">
    <property type="term" value="C:membrane"/>
    <property type="evidence" value="ECO:0007669"/>
    <property type="project" value="UniProtKB-SubCell"/>
</dbReference>
<evidence type="ECO:0000256" key="4">
    <source>
        <dbReference type="ARBA" id="ARBA00022989"/>
    </source>
</evidence>
<proteinExistence type="inferred from homology"/>
<organism evidence="7 8">
    <name type="scientific">Fraxinus pennsylvanica</name>
    <dbReference type="NCBI Taxonomy" id="56036"/>
    <lineage>
        <taxon>Eukaryota</taxon>
        <taxon>Viridiplantae</taxon>
        <taxon>Streptophyta</taxon>
        <taxon>Embryophyta</taxon>
        <taxon>Tracheophyta</taxon>
        <taxon>Spermatophyta</taxon>
        <taxon>Magnoliopsida</taxon>
        <taxon>eudicotyledons</taxon>
        <taxon>Gunneridae</taxon>
        <taxon>Pentapetalae</taxon>
        <taxon>asterids</taxon>
        <taxon>lamiids</taxon>
        <taxon>Lamiales</taxon>
        <taxon>Oleaceae</taxon>
        <taxon>Oleeae</taxon>
        <taxon>Fraxinus</taxon>
    </lineage>
</organism>
<feature type="transmembrane region" description="Helical" evidence="6">
    <location>
        <begin position="418"/>
        <end position="440"/>
    </location>
</feature>
<dbReference type="Pfam" id="PF01554">
    <property type="entry name" value="MatE"/>
    <property type="match status" value="2"/>
</dbReference>
<keyword evidence="3 6" id="KW-0812">Transmembrane</keyword>
<accession>A0AAD2AG80</accession>
<evidence type="ECO:0000256" key="6">
    <source>
        <dbReference type="RuleBase" id="RU004914"/>
    </source>
</evidence>
<keyword evidence="8" id="KW-1185">Reference proteome</keyword>
<evidence type="ECO:0000313" key="8">
    <source>
        <dbReference type="Proteomes" id="UP000834106"/>
    </source>
</evidence>
<evidence type="ECO:0000256" key="1">
    <source>
        <dbReference type="ARBA" id="ARBA00004141"/>
    </source>
</evidence>
<feature type="transmembrane region" description="Helical" evidence="6">
    <location>
        <begin position="303"/>
        <end position="323"/>
    </location>
</feature>
<comment type="subcellular location">
    <subcellularLocation>
        <location evidence="1">Membrane</location>
        <topology evidence="1">Multi-pass membrane protein</topology>
    </subcellularLocation>
</comment>
<gene>
    <name evidence="7" type="ORF">FPE_LOCUS35244</name>
</gene>
<sequence length="477" mass="52051">MAQSGDEFNRPVADAVASSTLEMVLSDTSLSRLKRMVMASWIEIKTLFPLAAPSIMMYLINNSVSNTARIFSGHLGDLEFAAWSLGSSGIHLFGYGLLLGMGSAVETLCGQAYGAGRYEMLGIYLQRASIVLFLTGLPTTLIYIFSKQILIFMHEPKNVASLAAVIVHGLVPQLFAFTVNFPIQKFLQSQSLVLPGAYISLATAGVHVLLSWVAVYKIGFGLIGLSLVWSFSWWILVTAQFLYILLSPKCKHTWNGLKWEAFNGLWEFVKLSVGSAVMLCLQTWYLQVLVLIAGLFRNPELALDALSVCLSINNMLYTVAIGFNAAASVRVSNELGAGNPKSAAFSVFMVIFVSFILALVDAATVLWQRHRISHVFTDGETVAHAVSELCPFLSVTIVLNGIQPVLSGVAVGCGWQAFVAYINVGCYYIVGVPLGCLLGFKFNLSVKMLYTCTGNMVRYDRRSNDSNHHFALGDVSN</sequence>
<dbReference type="InterPro" id="IPR002528">
    <property type="entry name" value="MATE_fam"/>
</dbReference>
<comment type="similarity">
    <text evidence="2 6">Belongs to the multi antimicrobial extrusion (MATE) (TC 2.A.66.1) family.</text>
</comment>
<evidence type="ECO:0000256" key="2">
    <source>
        <dbReference type="ARBA" id="ARBA00010199"/>
    </source>
</evidence>
<dbReference type="Proteomes" id="UP000834106">
    <property type="component" value="Chromosome 23"/>
</dbReference>
<feature type="transmembrane region" description="Helical" evidence="6">
    <location>
        <begin position="343"/>
        <end position="367"/>
    </location>
</feature>
<feature type="transmembrane region" description="Helical" evidence="6">
    <location>
        <begin position="197"/>
        <end position="215"/>
    </location>
</feature>
<feature type="transmembrane region" description="Helical" evidence="6">
    <location>
        <begin position="124"/>
        <end position="146"/>
    </location>
</feature>
<feature type="transmembrane region" description="Helical" evidence="6">
    <location>
        <begin position="38"/>
        <end position="60"/>
    </location>
</feature>
<evidence type="ECO:0000256" key="3">
    <source>
        <dbReference type="ARBA" id="ARBA00022692"/>
    </source>
</evidence>
<evidence type="ECO:0000313" key="7">
    <source>
        <dbReference type="EMBL" id="CAI9787814.1"/>
    </source>
</evidence>
<dbReference type="InterPro" id="IPR045069">
    <property type="entry name" value="MATE_euk"/>
</dbReference>
<dbReference type="PANTHER" id="PTHR11206">
    <property type="entry name" value="MULTIDRUG RESISTANCE PROTEIN"/>
    <property type="match status" value="1"/>
</dbReference>
<feature type="transmembrane region" description="Helical" evidence="6">
    <location>
        <begin position="80"/>
        <end position="104"/>
    </location>
</feature>
<dbReference type="EMBL" id="OU503058">
    <property type="protein sequence ID" value="CAI9787814.1"/>
    <property type="molecule type" value="Genomic_DNA"/>
</dbReference>
<evidence type="ECO:0000256" key="5">
    <source>
        <dbReference type="ARBA" id="ARBA00023136"/>
    </source>
</evidence>
<feature type="transmembrane region" description="Helical" evidence="6">
    <location>
        <begin position="222"/>
        <end position="246"/>
    </location>
</feature>
<name>A0AAD2AG80_9LAMI</name>
<reference evidence="7" key="1">
    <citation type="submission" date="2023-05" db="EMBL/GenBank/DDBJ databases">
        <authorList>
            <person name="Huff M."/>
        </authorList>
    </citation>
    <scope>NUCLEOTIDE SEQUENCE</scope>
</reference>
<dbReference type="GO" id="GO:1990961">
    <property type="term" value="P:xenobiotic detoxification by transmembrane export across the plasma membrane"/>
    <property type="evidence" value="ECO:0007669"/>
    <property type="project" value="InterPro"/>
</dbReference>
<dbReference type="GO" id="GO:0015297">
    <property type="term" value="F:antiporter activity"/>
    <property type="evidence" value="ECO:0007669"/>
    <property type="project" value="InterPro"/>
</dbReference>
<feature type="transmembrane region" description="Helical" evidence="6">
    <location>
        <begin position="273"/>
        <end position="296"/>
    </location>
</feature>
<keyword evidence="5 6" id="KW-0472">Membrane</keyword>
<dbReference type="NCBIfam" id="TIGR00797">
    <property type="entry name" value="matE"/>
    <property type="match status" value="1"/>
</dbReference>